<dbReference type="PANTHER" id="PTHR13504:SF38">
    <property type="entry name" value="FIDO DOMAIN-CONTAINING PROTEIN"/>
    <property type="match status" value="1"/>
</dbReference>
<evidence type="ECO:0000256" key="2">
    <source>
        <dbReference type="PIRSR" id="PIRSR640198-2"/>
    </source>
</evidence>
<dbReference type="GO" id="GO:0005524">
    <property type="term" value="F:ATP binding"/>
    <property type="evidence" value="ECO:0007669"/>
    <property type="project" value="UniProtKB-KW"/>
</dbReference>
<keyword evidence="5" id="KW-1185">Reference proteome</keyword>
<dbReference type="Gene3D" id="1.10.3290.10">
    <property type="entry name" value="Fido-like domain"/>
    <property type="match status" value="1"/>
</dbReference>
<gene>
    <name evidence="4" type="ORF">WH95_20030</name>
</gene>
<proteinExistence type="predicted"/>
<feature type="non-terminal residue" evidence="4">
    <location>
        <position position="1"/>
    </location>
</feature>
<reference evidence="4 5" key="1">
    <citation type="submission" date="2015-03" db="EMBL/GenBank/DDBJ databases">
        <title>Genome sequence of Kiloniella sp. P1-1, isolated from the gut microflora of Pacific white shrimp, Penaeus vannamei.</title>
        <authorList>
            <person name="Shao Z."/>
            <person name="Wang L."/>
            <person name="Li X."/>
        </authorList>
    </citation>
    <scope>NUCLEOTIDE SEQUENCE [LARGE SCALE GENOMIC DNA]</scope>
    <source>
        <strain evidence="4 5">P1-1</strain>
    </source>
</reference>
<protein>
    <submittedName>
        <fullName evidence="4">Fic family protein</fullName>
    </submittedName>
</protein>
<evidence type="ECO:0000256" key="1">
    <source>
        <dbReference type="PIRSR" id="PIRSR640198-1"/>
    </source>
</evidence>
<feature type="domain" description="Fido" evidence="3">
    <location>
        <begin position="350"/>
        <end position="494"/>
    </location>
</feature>
<evidence type="ECO:0000259" key="3">
    <source>
        <dbReference type="PROSITE" id="PS51459"/>
    </source>
</evidence>
<accession>A0A0M2R574</accession>
<dbReference type="EMBL" id="LANI01000050">
    <property type="protein sequence ID" value="KKJ75135.1"/>
    <property type="molecule type" value="Genomic_DNA"/>
</dbReference>
<dbReference type="PANTHER" id="PTHR13504">
    <property type="entry name" value="FIDO DOMAIN-CONTAINING PROTEIN DDB_G0283145"/>
    <property type="match status" value="1"/>
</dbReference>
<dbReference type="STRING" id="1549748.WH95_20030"/>
<feature type="binding site" evidence="2">
    <location>
        <begin position="440"/>
        <end position="447"/>
    </location>
    <ligand>
        <name>ATP</name>
        <dbReference type="ChEBI" id="CHEBI:30616"/>
    </ligand>
</feature>
<name>A0A0M2R574_9PROT</name>
<keyword evidence="2" id="KW-0547">Nucleotide-binding</keyword>
<organism evidence="4 5">
    <name type="scientific">Kiloniella litopenaei</name>
    <dbReference type="NCBI Taxonomy" id="1549748"/>
    <lineage>
        <taxon>Bacteria</taxon>
        <taxon>Pseudomonadati</taxon>
        <taxon>Pseudomonadota</taxon>
        <taxon>Alphaproteobacteria</taxon>
        <taxon>Rhodospirillales</taxon>
        <taxon>Kiloniellaceae</taxon>
        <taxon>Kiloniella</taxon>
    </lineage>
</organism>
<evidence type="ECO:0000313" key="4">
    <source>
        <dbReference type="EMBL" id="KKJ75135.1"/>
    </source>
</evidence>
<evidence type="ECO:0000313" key="5">
    <source>
        <dbReference type="Proteomes" id="UP000034491"/>
    </source>
</evidence>
<dbReference type="InterPro" id="IPR040198">
    <property type="entry name" value="Fido_containing"/>
</dbReference>
<dbReference type="InterPro" id="IPR003812">
    <property type="entry name" value="Fido"/>
</dbReference>
<sequence length="496" mass="55597">KLANSLEVLKALQDKGIVAIRSADLSRVHRERLMKHGFLQSVMKGWYIPARPDDITGESTAWYASYWGFCSSYLNSRFNDDWCLSPERSLQIHAGNMQVPKQLLVRSKKAGNDITKLPHDTSFYGVKASIPKAQDIEVKEGLRLFSLPASLIACSPTYYQQHPTELRTALALIKNSSDILGLLLEGEHSKVAGRLAGAFRNIGRDRIADDILSTMKAADFDVREVDPFTEKRPSIGDMRANSPMAMRIKLMWQAMREDVIGKLPAPTPMNDIEAYLKQVDEIYVTDAYHSLSIEGYRVSVELIERVRSGAWNPDAIEEDKKHRDALAARGYWQAFQEVKNSVQKCLEGKNAGQIADQDHGTWYRELFAPSITAGLLKLSDLAGYRNAPVYIRRSMHVPPPIEAVRDAMPALFELLEAEGDAGVRVVLGHFIFVYIHPYIDGNGRTGRFLMNVMMAAGGYPWTVIPVERRDDYMTALETASVDGNIVPFAEFIADVM</sequence>
<dbReference type="OrthoDB" id="9813719at2"/>
<dbReference type="InterPro" id="IPR036597">
    <property type="entry name" value="Fido-like_dom_sf"/>
</dbReference>
<dbReference type="SUPFAM" id="SSF140931">
    <property type="entry name" value="Fic-like"/>
    <property type="match status" value="1"/>
</dbReference>
<feature type="active site" evidence="1">
    <location>
        <position position="436"/>
    </location>
</feature>
<dbReference type="Proteomes" id="UP000034491">
    <property type="component" value="Unassembled WGS sequence"/>
</dbReference>
<dbReference type="PROSITE" id="PS51459">
    <property type="entry name" value="FIDO"/>
    <property type="match status" value="1"/>
</dbReference>
<dbReference type="PATRIC" id="fig|1549748.8.peg.3972"/>
<feature type="non-terminal residue" evidence="4">
    <location>
        <position position="496"/>
    </location>
</feature>
<keyword evidence="2" id="KW-0067">ATP-binding</keyword>
<dbReference type="AlphaFoldDB" id="A0A0M2R574"/>
<comment type="caution">
    <text evidence="4">The sequence shown here is derived from an EMBL/GenBank/DDBJ whole genome shotgun (WGS) entry which is preliminary data.</text>
</comment>
<dbReference type="Pfam" id="PF02661">
    <property type="entry name" value="Fic"/>
    <property type="match status" value="1"/>
</dbReference>